<organism evidence="5 6">
    <name type="scientific">Meridianimarinicoccus aquatilis</name>
    <dbReference type="NCBI Taxonomy" id="2552766"/>
    <lineage>
        <taxon>Bacteria</taxon>
        <taxon>Pseudomonadati</taxon>
        <taxon>Pseudomonadota</taxon>
        <taxon>Alphaproteobacteria</taxon>
        <taxon>Rhodobacterales</taxon>
        <taxon>Paracoccaceae</taxon>
        <taxon>Meridianimarinicoccus</taxon>
    </lineage>
</organism>
<dbReference type="Pfam" id="PF02630">
    <property type="entry name" value="SCO1-SenC"/>
    <property type="match status" value="1"/>
</dbReference>
<proteinExistence type="inferred from homology"/>
<evidence type="ECO:0000256" key="4">
    <source>
        <dbReference type="SAM" id="SignalP"/>
    </source>
</evidence>
<protein>
    <submittedName>
        <fullName evidence="5">SCO family protein</fullName>
    </submittedName>
</protein>
<dbReference type="AlphaFoldDB" id="A0A4R6AV29"/>
<evidence type="ECO:0000313" key="6">
    <source>
        <dbReference type="Proteomes" id="UP000294562"/>
    </source>
</evidence>
<keyword evidence="6" id="KW-1185">Reference proteome</keyword>
<evidence type="ECO:0000256" key="1">
    <source>
        <dbReference type="ARBA" id="ARBA00010996"/>
    </source>
</evidence>
<dbReference type="Gene3D" id="3.40.30.10">
    <property type="entry name" value="Glutaredoxin"/>
    <property type="match status" value="1"/>
</dbReference>
<gene>
    <name evidence="5" type="ORF">E2L05_14760</name>
</gene>
<dbReference type="GO" id="GO:0046872">
    <property type="term" value="F:metal ion binding"/>
    <property type="evidence" value="ECO:0007669"/>
    <property type="project" value="UniProtKB-KW"/>
</dbReference>
<comment type="caution">
    <text evidence="5">The sequence shown here is derived from an EMBL/GenBank/DDBJ whole genome shotgun (WGS) entry which is preliminary data.</text>
</comment>
<feature type="binding site" evidence="2">
    <location>
        <position position="87"/>
    </location>
    <ligand>
        <name>Cu cation</name>
        <dbReference type="ChEBI" id="CHEBI:23378"/>
    </ligand>
</feature>
<evidence type="ECO:0000256" key="3">
    <source>
        <dbReference type="PIRSR" id="PIRSR603782-2"/>
    </source>
</evidence>
<dbReference type="Proteomes" id="UP000294562">
    <property type="component" value="Unassembled WGS sequence"/>
</dbReference>
<feature type="binding site" evidence="2">
    <location>
        <position position="83"/>
    </location>
    <ligand>
        <name>Cu cation</name>
        <dbReference type="ChEBI" id="CHEBI:23378"/>
    </ligand>
</feature>
<feature type="binding site" evidence="2">
    <location>
        <position position="172"/>
    </location>
    <ligand>
        <name>Cu cation</name>
        <dbReference type="ChEBI" id="CHEBI:23378"/>
    </ligand>
</feature>
<accession>A0A4R6AV29</accession>
<sequence>MRAAGLVVAAFSLAGPSFAHDGVSHTTQAEAAAHAAAVPPGPALPLPFDVGGAFVLTDHTGAARSQADPAGRMQLVFFGYANCPSICSAAMPMIADTVDVLAGQGVMAVPVMITVDPARDTPETMAEPLHQMHPDFIGLTGTEAELAQVRDLFGVESKVVFTDPDHGDVFAHGSHIYLLDGAGEVLTLIPPILSAARAAEIAARYADGI</sequence>
<feature type="chain" id="PRO_5020667846" evidence="4">
    <location>
        <begin position="20"/>
        <end position="209"/>
    </location>
</feature>
<dbReference type="InterPro" id="IPR036249">
    <property type="entry name" value="Thioredoxin-like_sf"/>
</dbReference>
<dbReference type="OrthoDB" id="9790194at2"/>
<dbReference type="PANTHER" id="PTHR12151">
    <property type="entry name" value="ELECTRON TRANSPORT PROTIN SCO1/SENC FAMILY MEMBER"/>
    <property type="match status" value="1"/>
</dbReference>
<dbReference type="PANTHER" id="PTHR12151:SF25">
    <property type="entry name" value="LINALOOL DEHYDRATASE_ISOMERASE DOMAIN-CONTAINING PROTEIN"/>
    <property type="match status" value="1"/>
</dbReference>
<comment type="similarity">
    <text evidence="1">Belongs to the SCO1/2 family.</text>
</comment>
<reference evidence="5 6" key="1">
    <citation type="submission" date="2019-03" db="EMBL/GenBank/DDBJ databases">
        <title>Rhodobacteraceae bacterium SM1902, a new member of the family Rhodobacteraceae isolated from Yantai.</title>
        <authorList>
            <person name="Sun Y."/>
        </authorList>
    </citation>
    <scope>NUCLEOTIDE SEQUENCE [LARGE SCALE GENOMIC DNA]</scope>
    <source>
        <strain evidence="5 6">SM1902</strain>
    </source>
</reference>
<keyword evidence="2" id="KW-0186">Copper</keyword>
<dbReference type="SUPFAM" id="SSF52833">
    <property type="entry name" value="Thioredoxin-like"/>
    <property type="match status" value="1"/>
</dbReference>
<keyword evidence="2" id="KW-0479">Metal-binding</keyword>
<dbReference type="RefSeq" id="WP_133343673.1">
    <property type="nucleotide sequence ID" value="NZ_SMZO01000039.1"/>
</dbReference>
<feature type="signal peptide" evidence="4">
    <location>
        <begin position="1"/>
        <end position="19"/>
    </location>
</feature>
<keyword evidence="4" id="KW-0732">Signal</keyword>
<feature type="disulfide bond" description="Redox-active" evidence="3">
    <location>
        <begin position="83"/>
        <end position="87"/>
    </location>
</feature>
<evidence type="ECO:0000313" key="5">
    <source>
        <dbReference type="EMBL" id="TDL85803.1"/>
    </source>
</evidence>
<evidence type="ECO:0000256" key="2">
    <source>
        <dbReference type="PIRSR" id="PIRSR603782-1"/>
    </source>
</evidence>
<dbReference type="InterPro" id="IPR003782">
    <property type="entry name" value="SCO1/SenC"/>
</dbReference>
<keyword evidence="3" id="KW-1015">Disulfide bond</keyword>
<name>A0A4R6AV29_9RHOB</name>
<dbReference type="CDD" id="cd02968">
    <property type="entry name" value="SCO"/>
    <property type="match status" value="1"/>
</dbReference>
<dbReference type="EMBL" id="SMZO01000039">
    <property type="protein sequence ID" value="TDL85803.1"/>
    <property type="molecule type" value="Genomic_DNA"/>
</dbReference>